<dbReference type="AlphaFoldDB" id="A0A915JUJ2"/>
<feature type="compositionally biased region" description="Basic and acidic residues" evidence="1">
    <location>
        <begin position="98"/>
        <end position="111"/>
    </location>
</feature>
<keyword evidence="2" id="KW-1185">Reference proteome</keyword>
<feature type="region of interest" description="Disordered" evidence="1">
    <location>
        <begin position="1"/>
        <end position="57"/>
    </location>
</feature>
<dbReference type="WBParaSite" id="nRc.2.0.1.t29768-RA">
    <property type="protein sequence ID" value="nRc.2.0.1.t29768-RA"/>
    <property type="gene ID" value="nRc.2.0.1.g29768"/>
</dbReference>
<name>A0A915JUJ2_ROMCU</name>
<dbReference type="Proteomes" id="UP000887565">
    <property type="component" value="Unplaced"/>
</dbReference>
<feature type="compositionally biased region" description="Basic and acidic residues" evidence="1">
    <location>
        <begin position="1"/>
        <end position="20"/>
    </location>
</feature>
<proteinExistence type="predicted"/>
<evidence type="ECO:0000313" key="2">
    <source>
        <dbReference type="Proteomes" id="UP000887565"/>
    </source>
</evidence>
<feature type="compositionally biased region" description="Basic and acidic residues" evidence="1">
    <location>
        <begin position="35"/>
        <end position="45"/>
    </location>
</feature>
<organism evidence="2 3">
    <name type="scientific">Romanomermis culicivorax</name>
    <name type="common">Nematode worm</name>
    <dbReference type="NCBI Taxonomy" id="13658"/>
    <lineage>
        <taxon>Eukaryota</taxon>
        <taxon>Metazoa</taxon>
        <taxon>Ecdysozoa</taxon>
        <taxon>Nematoda</taxon>
        <taxon>Enoplea</taxon>
        <taxon>Dorylaimia</taxon>
        <taxon>Mermithida</taxon>
        <taxon>Mermithoidea</taxon>
        <taxon>Mermithidae</taxon>
        <taxon>Romanomermis</taxon>
    </lineage>
</organism>
<protein>
    <submittedName>
        <fullName evidence="3">Uncharacterized protein</fullName>
    </submittedName>
</protein>
<evidence type="ECO:0000256" key="1">
    <source>
        <dbReference type="SAM" id="MobiDB-lite"/>
    </source>
</evidence>
<feature type="region of interest" description="Disordered" evidence="1">
    <location>
        <begin position="92"/>
        <end position="132"/>
    </location>
</feature>
<evidence type="ECO:0000313" key="3">
    <source>
        <dbReference type="WBParaSite" id="nRc.2.0.1.t29768-RA"/>
    </source>
</evidence>
<reference evidence="3" key="1">
    <citation type="submission" date="2022-11" db="UniProtKB">
        <authorList>
            <consortium name="WormBaseParasite"/>
        </authorList>
    </citation>
    <scope>IDENTIFICATION</scope>
</reference>
<accession>A0A915JUJ2</accession>
<sequence>MQDTDRQILQESSSNRKSDIQFRQASPVHASESNVIEKSRTKSEKSVITGNQIHDPVQRDLRELSQQKNRQSGTQLRRTSSVLISKSIITEKSSNSGEKSEITGNRIHEILPQKLQKSSKRQTRESEIQLKQTSPVLVSKSNIVEKSQKKRERSLIARNRLRETRSAIGASSLFSDSDTGDAIHETRDKVSAADLPLSLTDSSDEDESTIYVRQVNDTHERIFLPTPKLGIL</sequence>